<dbReference type="AlphaFoldDB" id="A0AAN5D8L6"/>
<evidence type="ECO:0000256" key="10">
    <source>
        <dbReference type="ARBA" id="ARBA00023180"/>
    </source>
</evidence>
<proteinExistence type="inferred from homology"/>
<dbReference type="GO" id="GO:0016020">
    <property type="term" value="C:membrane"/>
    <property type="evidence" value="ECO:0007669"/>
    <property type="project" value="UniProtKB-SubCell"/>
</dbReference>
<keyword evidence="3 13" id="KW-0813">Transport</keyword>
<evidence type="ECO:0000256" key="6">
    <source>
        <dbReference type="ARBA" id="ARBA00022989"/>
    </source>
</evidence>
<dbReference type="Gene3D" id="2.60.470.10">
    <property type="entry name" value="Acid-sensing ion channels like domains"/>
    <property type="match status" value="1"/>
</dbReference>
<evidence type="ECO:0000256" key="8">
    <source>
        <dbReference type="ARBA" id="ARBA00023065"/>
    </source>
</evidence>
<sequence>MVREETNERGKTIQMIGKSEKELSEIDEKFQDLCSFKCEDLFKRCSFAGKQFNCCDNKQFNTSLTEFGLCHSITIEQDQTTETENGGLQLILDAQTDDVVPMPIDESQILNFTLNDGFRIFLEESHMHSFHA</sequence>
<evidence type="ECO:0000256" key="2">
    <source>
        <dbReference type="ARBA" id="ARBA00007193"/>
    </source>
</evidence>
<reference evidence="15" key="1">
    <citation type="submission" date="2022-10" db="EMBL/GenBank/DDBJ databases">
        <title>Genome assembly of Pristionchus species.</title>
        <authorList>
            <person name="Yoshida K."/>
            <person name="Sommer R.J."/>
        </authorList>
    </citation>
    <scope>NUCLEOTIDE SEQUENCE [LARGE SCALE GENOMIC DNA]</scope>
    <source>
        <strain evidence="15">RS5460</strain>
    </source>
</reference>
<evidence type="ECO:0000313" key="14">
    <source>
        <dbReference type="EMBL" id="GMR58040.1"/>
    </source>
</evidence>
<keyword evidence="12 13" id="KW-0407">Ion channel</keyword>
<keyword evidence="8 13" id="KW-0406">Ion transport</keyword>
<comment type="similarity">
    <text evidence="2 13">Belongs to the amiloride-sensitive sodium channel (TC 1.A.6) family.</text>
</comment>
<keyword evidence="11 13" id="KW-0739">Sodium transport</keyword>
<evidence type="ECO:0000256" key="5">
    <source>
        <dbReference type="ARBA" id="ARBA00022692"/>
    </source>
</evidence>
<organism evidence="14 15">
    <name type="scientific">Pristionchus mayeri</name>
    <dbReference type="NCBI Taxonomy" id="1317129"/>
    <lineage>
        <taxon>Eukaryota</taxon>
        <taxon>Metazoa</taxon>
        <taxon>Ecdysozoa</taxon>
        <taxon>Nematoda</taxon>
        <taxon>Chromadorea</taxon>
        <taxon>Rhabditida</taxon>
        <taxon>Rhabditina</taxon>
        <taxon>Diplogasteromorpha</taxon>
        <taxon>Diplogasteroidea</taxon>
        <taxon>Neodiplogasteridae</taxon>
        <taxon>Pristionchus</taxon>
    </lineage>
</organism>
<keyword evidence="15" id="KW-1185">Reference proteome</keyword>
<evidence type="ECO:0000256" key="12">
    <source>
        <dbReference type="ARBA" id="ARBA00023303"/>
    </source>
</evidence>
<protein>
    <submittedName>
        <fullName evidence="14">Uncharacterized protein</fullName>
    </submittedName>
</protein>
<keyword evidence="7" id="KW-0915">Sodium</keyword>
<keyword evidence="10" id="KW-0325">Glycoprotein</keyword>
<dbReference type="Proteomes" id="UP001328107">
    <property type="component" value="Unassembled WGS sequence"/>
</dbReference>
<keyword evidence="4 13" id="KW-0894">Sodium channel</keyword>
<keyword evidence="6" id="KW-1133">Transmembrane helix</keyword>
<keyword evidence="5 13" id="KW-0812">Transmembrane</keyword>
<comment type="caution">
    <text evidence="14">The sequence shown here is derived from an EMBL/GenBank/DDBJ whole genome shotgun (WGS) entry which is preliminary data.</text>
</comment>
<name>A0AAN5D8L6_9BILA</name>
<gene>
    <name evidence="14" type="ORF">PMAYCL1PPCAC_28235</name>
</gene>
<keyword evidence="9" id="KW-0472">Membrane</keyword>
<comment type="subcellular location">
    <subcellularLocation>
        <location evidence="1">Membrane</location>
        <topology evidence="1">Multi-pass membrane protein</topology>
    </subcellularLocation>
</comment>
<evidence type="ECO:0000256" key="9">
    <source>
        <dbReference type="ARBA" id="ARBA00023136"/>
    </source>
</evidence>
<evidence type="ECO:0000256" key="13">
    <source>
        <dbReference type="RuleBase" id="RU000679"/>
    </source>
</evidence>
<evidence type="ECO:0000256" key="3">
    <source>
        <dbReference type="ARBA" id="ARBA00022448"/>
    </source>
</evidence>
<accession>A0AAN5D8L6</accession>
<evidence type="ECO:0000256" key="7">
    <source>
        <dbReference type="ARBA" id="ARBA00023053"/>
    </source>
</evidence>
<dbReference type="GO" id="GO:0005272">
    <property type="term" value="F:sodium channel activity"/>
    <property type="evidence" value="ECO:0007669"/>
    <property type="project" value="UniProtKB-KW"/>
</dbReference>
<evidence type="ECO:0000256" key="1">
    <source>
        <dbReference type="ARBA" id="ARBA00004141"/>
    </source>
</evidence>
<dbReference type="InterPro" id="IPR001873">
    <property type="entry name" value="ENaC"/>
</dbReference>
<dbReference type="EMBL" id="BTRK01000006">
    <property type="protein sequence ID" value="GMR58040.1"/>
    <property type="molecule type" value="Genomic_DNA"/>
</dbReference>
<evidence type="ECO:0000256" key="4">
    <source>
        <dbReference type="ARBA" id="ARBA00022461"/>
    </source>
</evidence>
<evidence type="ECO:0000313" key="15">
    <source>
        <dbReference type="Proteomes" id="UP001328107"/>
    </source>
</evidence>
<dbReference type="Pfam" id="PF00858">
    <property type="entry name" value="ASC"/>
    <property type="match status" value="1"/>
</dbReference>
<evidence type="ECO:0000256" key="11">
    <source>
        <dbReference type="ARBA" id="ARBA00023201"/>
    </source>
</evidence>